<organism evidence="7 8">
    <name type="scientific">Sphingomonas guangdongensis</name>
    <dbReference type="NCBI Taxonomy" id="1141890"/>
    <lineage>
        <taxon>Bacteria</taxon>
        <taxon>Pseudomonadati</taxon>
        <taxon>Pseudomonadota</taxon>
        <taxon>Alphaproteobacteria</taxon>
        <taxon>Sphingomonadales</taxon>
        <taxon>Sphingomonadaceae</taxon>
        <taxon>Sphingomonas</taxon>
    </lineage>
</organism>
<keyword evidence="4" id="KW-0472">Membrane</keyword>
<dbReference type="GO" id="GO:0016020">
    <property type="term" value="C:membrane"/>
    <property type="evidence" value="ECO:0007669"/>
    <property type="project" value="UniProtKB-SubCell"/>
</dbReference>
<proteinExistence type="predicted"/>
<dbReference type="Pfam" id="PF03544">
    <property type="entry name" value="TonB_C"/>
    <property type="match status" value="1"/>
</dbReference>
<keyword evidence="3" id="KW-1133">Transmembrane helix</keyword>
<evidence type="ECO:0000313" key="7">
    <source>
        <dbReference type="EMBL" id="SOB80752.1"/>
    </source>
</evidence>
<dbReference type="RefSeq" id="WP_097063017.1">
    <property type="nucleotide sequence ID" value="NZ_OBMI01000001.1"/>
</dbReference>
<comment type="subcellular location">
    <subcellularLocation>
        <location evidence="1">Membrane</location>
        <topology evidence="1">Single-pass membrane protein</topology>
    </subcellularLocation>
</comment>
<keyword evidence="2" id="KW-0812">Transmembrane</keyword>
<evidence type="ECO:0000313" key="8">
    <source>
        <dbReference type="Proteomes" id="UP000219494"/>
    </source>
</evidence>
<dbReference type="PROSITE" id="PS52015">
    <property type="entry name" value="TONB_CTD"/>
    <property type="match status" value="1"/>
</dbReference>
<dbReference type="EMBL" id="OBMI01000001">
    <property type="protein sequence ID" value="SOB80752.1"/>
    <property type="molecule type" value="Genomic_DNA"/>
</dbReference>
<dbReference type="OrthoDB" id="7585155at2"/>
<evidence type="ECO:0000256" key="3">
    <source>
        <dbReference type="ARBA" id="ARBA00022989"/>
    </source>
</evidence>
<evidence type="ECO:0000256" key="5">
    <source>
        <dbReference type="SAM" id="MobiDB-lite"/>
    </source>
</evidence>
<dbReference type="Gene3D" id="3.30.1150.10">
    <property type="match status" value="1"/>
</dbReference>
<reference evidence="7 8" key="1">
    <citation type="submission" date="2017-07" db="EMBL/GenBank/DDBJ databases">
        <authorList>
            <person name="Sun Z.S."/>
            <person name="Albrecht U."/>
            <person name="Echele G."/>
            <person name="Lee C.C."/>
        </authorList>
    </citation>
    <scope>NUCLEOTIDE SEQUENCE [LARGE SCALE GENOMIC DNA]</scope>
    <source>
        <strain evidence="7 8">CGMCC 1.12672</strain>
    </source>
</reference>
<dbReference type="SUPFAM" id="SSF74653">
    <property type="entry name" value="TolA/TonB C-terminal domain"/>
    <property type="match status" value="1"/>
</dbReference>
<gene>
    <name evidence="7" type="ORF">SAMN06297144_1219</name>
</gene>
<sequence length="160" mass="17183">MDRPTTLFGSHVRKAKVMPALDGRQMPAKLNIGREGTANQWSGSLPSGPRTIADDPFASKDRARPAEPVGNPAMWVSADDYPPAAIRGGEEGRVQVVLTVDRTGRVGGCDVKAPSGSALLDQAMSSVLTRRARFRPALGDDGKPTEGRYERTMIWALPQS</sequence>
<protein>
    <submittedName>
        <fullName evidence="7">TonB family C-terminal domain-containing protein</fullName>
    </submittedName>
</protein>
<dbReference type="NCBIfam" id="TIGR01352">
    <property type="entry name" value="tonB_Cterm"/>
    <property type="match status" value="1"/>
</dbReference>
<evidence type="ECO:0000256" key="2">
    <source>
        <dbReference type="ARBA" id="ARBA00022692"/>
    </source>
</evidence>
<dbReference type="Proteomes" id="UP000219494">
    <property type="component" value="Unassembled WGS sequence"/>
</dbReference>
<feature type="domain" description="TonB C-terminal" evidence="6">
    <location>
        <begin position="66"/>
        <end position="160"/>
    </location>
</feature>
<dbReference type="InterPro" id="IPR006260">
    <property type="entry name" value="TonB/TolA_C"/>
</dbReference>
<evidence type="ECO:0000256" key="4">
    <source>
        <dbReference type="ARBA" id="ARBA00023136"/>
    </source>
</evidence>
<dbReference type="InterPro" id="IPR037682">
    <property type="entry name" value="TonB_C"/>
</dbReference>
<evidence type="ECO:0000256" key="1">
    <source>
        <dbReference type="ARBA" id="ARBA00004167"/>
    </source>
</evidence>
<dbReference type="AlphaFoldDB" id="A0A285QL06"/>
<evidence type="ECO:0000259" key="6">
    <source>
        <dbReference type="PROSITE" id="PS52015"/>
    </source>
</evidence>
<dbReference type="GO" id="GO:0055085">
    <property type="term" value="P:transmembrane transport"/>
    <property type="evidence" value="ECO:0007669"/>
    <property type="project" value="InterPro"/>
</dbReference>
<name>A0A285QL06_9SPHN</name>
<keyword evidence="8" id="KW-1185">Reference proteome</keyword>
<accession>A0A285QL06</accession>
<feature type="region of interest" description="Disordered" evidence="5">
    <location>
        <begin position="34"/>
        <end position="75"/>
    </location>
</feature>